<proteinExistence type="predicted"/>
<evidence type="ECO:0000313" key="6">
    <source>
        <dbReference type="Proteomes" id="UP000318681"/>
    </source>
</evidence>
<dbReference type="Proteomes" id="UP000318681">
    <property type="component" value="Unassembled WGS sequence"/>
</dbReference>
<dbReference type="PANTHER" id="PTHR47894">
    <property type="entry name" value="HTH-TYPE TRANSCRIPTIONAL REGULATOR GADX"/>
    <property type="match status" value="1"/>
</dbReference>
<sequence>MATDETGGERAGGSVAGATDRLVSAAGRAGRGPARGEALAGFIATYRDWIIRHHDLPGSRVDQVERSHLLLYTMTAAATLGDAIGLLERFRKLVWGDRGVTLSGAGSGRVLLTLDQPLRADVAGLVSDLWSLSVLLTEFEFLIGGAIKGAAGAVRQPACLPAGSMALLFDRPIACDAETLTLALPERYLRRPVVARAGQVGAFLRQLVPRTVGAEAPPRELSTLVEGMIRADVSQGGAGPGTLESVAARLGVSVATLRRRLDGEGQTFRAIRERVLDGMERAWLADGMAIDEVAARLGYSDAFAFRRAFQRRHHCSPSAYRRQAAASPP</sequence>
<keyword evidence="6" id="KW-1185">Reference proteome</keyword>
<dbReference type="RefSeq" id="WP_145151555.1">
    <property type="nucleotide sequence ID" value="NZ_VNIM01000040.1"/>
</dbReference>
<dbReference type="InterPro" id="IPR018060">
    <property type="entry name" value="HTH_AraC"/>
</dbReference>
<dbReference type="GO" id="GO:0005829">
    <property type="term" value="C:cytosol"/>
    <property type="evidence" value="ECO:0007669"/>
    <property type="project" value="TreeGrafter"/>
</dbReference>
<evidence type="ECO:0000256" key="3">
    <source>
        <dbReference type="ARBA" id="ARBA00023163"/>
    </source>
</evidence>
<dbReference type="GO" id="GO:0003700">
    <property type="term" value="F:DNA-binding transcription factor activity"/>
    <property type="evidence" value="ECO:0007669"/>
    <property type="project" value="InterPro"/>
</dbReference>
<dbReference type="InterPro" id="IPR009057">
    <property type="entry name" value="Homeodomain-like_sf"/>
</dbReference>
<keyword evidence="2" id="KW-0238">DNA-binding</keyword>
<evidence type="ECO:0000256" key="1">
    <source>
        <dbReference type="ARBA" id="ARBA00023015"/>
    </source>
</evidence>
<dbReference type="EMBL" id="VNIM01000040">
    <property type="protein sequence ID" value="TVV73911.1"/>
    <property type="molecule type" value="Genomic_DNA"/>
</dbReference>
<comment type="caution">
    <text evidence="5">The sequence shown here is derived from an EMBL/GenBank/DDBJ whole genome shotgun (WGS) entry which is preliminary data.</text>
</comment>
<protein>
    <submittedName>
        <fullName evidence="5">AraC family transcriptional regulator</fullName>
    </submittedName>
</protein>
<dbReference type="InterPro" id="IPR032687">
    <property type="entry name" value="AraC-type_N"/>
</dbReference>
<name>A0A558R3G2_9SPHN</name>
<evidence type="ECO:0000313" key="5">
    <source>
        <dbReference type="EMBL" id="TVV73911.1"/>
    </source>
</evidence>
<organism evidence="5 6">
    <name type="scientific">Alterirhizorhabdus solaris</name>
    <dbReference type="NCBI Taxonomy" id="2529389"/>
    <lineage>
        <taxon>Bacteria</taxon>
        <taxon>Pseudomonadati</taxon>
        <taxon>Pseudomonadota</taxon>
        <taxon>Alphaproteobacteria</taxon>
        <taxon>Sphingomonadales</taxon>
        <taxon>Rhizorhabdaceae</taxon>
        <taxon>Alterirhizorhabdus</taxon>
    </lineage>
</organism>
<feature type="domain" description="HTH araC/xylS-type" evidence="4">
    <location>
        <begin position="223"/>
        <end position="323"/>
    </location>
</feature>
<keyword evidence="3" id="KW-0804">Transcription</keyword>
<dbReference type="GO" id="GO:0000976">
    <property type="term" value="F:transcription cis-regulatory region binding"/>
    <property type="evidence" value="ECO:0007669"/>
    <property type="project" value="TreeGrafter"/>
</dbReference>
<keyword evidence="1" id="KW-0805">Transcription regulation</keyword>
<accession>A0A558R3G2</accession>
<evidence type="ECO:0000256" key="2">
    <source>
        <dbReference type="ARBA" id="ARBA00023125"/>
    </source>
</evidence>
<dbReference type="AlphaFoldDB" id="A0A558R3G2"/>
<dbReference type="PANTHER" id="PTHR47894:SF1">
    <property type="entry name" value="HTH-TYPE TRANSCRIPTIONAL REGULATOR VQSM"/>
    <property type="match status" value="1"/>
</dbReference>
<gene>
    <name evidence="5" type="ORF">FOY91_11185</name>
</gene>
<dbReference type="PROSITE" id="PS01124">
    <property type="entry name" value="HTH_ARAC_FAMILY_2"/>
    <property type="match status" value="1"/>
</dbReference>
<reference evidence="5 6" key="1">
    <citation type="submission" date="2019-07" db="EMBL/GenBank/DDBJ databases">
        <title>Sphingomonas solaris sp. nov., isolated from a solar panel from Boston, Massachusetts.</title>
        <authorList>
            <person name="Tanner K."/>
            <person name="Pascual J."/>
            <person name="Mancuso C."/>
            <person name="Pereto J."/>
            <person name="Khalil A."/>
            <person name="Vilanova C."/>
        </authorList>
    </citation>
    <scope>NUCLEOTIDE SEQUENCE [LARGE SCALE GENOMIC DNA]</scope>
    <source>
        <strain evidence="5 6">R4DWN</strain>
    </source>
</reference>
<dbReference type="Pfam" id="PF12625">
    <property type="entry name" value="Arabinose_bd"/>
    <property type="match status" value="1"/>
</dbReference>
<dbReference type="SUPFAM" id="SSF46689">
    <property type="entry name" value="Homeodomain-like"/>
    <property type="match status" value="1"/>
</dbReference>
<evidence type="ECO:0000259" key="4">
    <source>
        <dbReference type="PROSITE" id="PS01124"/>
    </source>
</evidence>
<dbReference type="Gene3D" id="1.10.10.60">
    <property type="entry name" value="Homeodomain-like"/>
    <property type="match status" value="1"/>
</dbReference>
<dbReference type="OrthoDB" id="9805730at2"/>
<dbReference type="SMART" id="SM00342">
    <property type="entry name" value="HTH_ARAC"/>
    <property type="match status" value="1"/>
</dbReference>
<dbReference type="Pfam" id="PF12833">
    <property type="entry name" value="HTH_18"/>
    <property type="match status" value="1"/>
</dbReference>